<dbReference type="EMBL" id="AKKL01000008">
    <property type="protein sequence ID" value="EKT64489.1"/>
    <property type="molecule type" value="Genomic_DNA"/>
</dbReference>
<dbReference type="RefSeq" id="WP_008910589.1">
    <property type="nucleotide sequence ID" value="NZ_KB233222.1"/>
</dbReference>
<proteinExistence type="predicted"/>
<dbReference type="Proteomes" id="UP000009336">
    <property type="component" value="Unassembled WGS sequence"/>
</dbReference>
<gene>
    <name evidence="1" type="ORF">OOA_02717</name>
</gene>
<dbReference type="Gene3D" id="2.60.200.60">
    <property type="match status" value="1"/>
</dbReference>
<dbReference type="PATRIC" id="fig|1141662.3.peg.549"/>
<organism evidence="1 2">
    <name type="scientific">Providencia burhodogranariea DSM 19968</name>
    <dbReference type="NCBI Taxonomy" id="1141662"/>
    <lineage>
        <taxon>Bacteria</taxon>
        <taxon>Pseudomonadati</taxon>
        <taxon>Pseudomonadota</taxon>
        <taxon>Gammaproteobacteria</taxon>
        <taxon>Enterobacterales</taxon>
        <taxon>Morganellaceae</taxon>
        <taxon>Providencia</taxon>
    </lineage>
</organism>
<evidence type="ECO:0000313" key="1">
    <source>
        <dbReference type="EMBL" id="EKT64489.1"/>
    </source>
</evidence>
<dbReference type="eggNOG" id="COG4104">
    <property type="taxonomic scope" value="Bacteria"/>
</dbReference>
<comment type="caution">
    <text evidence="1">The sequence shown here is derived from an EMBL/GenBank/DDBJ whole genome shotgun (WGS) entry which is preliminary data.</text>
</comment>
<sequence length="85" mass="8767">MKGLVCLGDRNTHGGHVISASSTMYVNGKQVALVGDPVSCPKHGNNVIIEGSDCAFDNGIAVVIDQCLCACGCRVISSEPTTSIM</sequence>
<dbReference type="CDD" id="cd14744">
    <property type="entry name" value="PAAR_CT_2"/>
    <property type="match status" value="1"/>
</dbReference>
<keyword evidence="2" id="KW-1185">Reference proteome</keyword>
<dbReference type="InterPro" id="IPR008727">
    <property type="entry name" value="PAAR_motif"/>
</dbReference>
<evidence type="ECO:0000313" key="2">
    <source>
        <dbReference type="Proteomes" id="UP000009336"/>
    </source>
</evidence>
<dbReference type="Pfam" id="PF05488">
    <property type="entry name" value="PAAR_motif"/>
    <property type="match status" value="1"/>
</dbReference>
<dbReference type="HOGENOM" id="CLU_148568_4_2_6"/>
<accession>K8WV18</accession>
<protein>
    <recommendedName>
        <fullName evidence="3">PAAR domain-containing protein</fullName>
    </recommendedName>
</protein>
<evidence type="ECO:0008006" key="3">
    <source>
        <dbReference type="Google" id="ProtNLM"/>
    </source>
</evidence>
<name>K8WV18_9GAMM</name>
<dbReference type="AlphaFoldDB" id="K8WV18"/>
<reference evidence="1 2" key="1">
    <citation type="journal article" date="2012" name="BMC Genomics">
        <title>Comparative genomics of bacteria in the genus Providencia isolated from wild Drosophila melanogaster.</title>
        <authorList>
            <person name="Galac M.R."/>
            <person name="Lazzaro B.P."/>
        </authorList>
    </citation>
    <scope>NUCLEOTIDE SEQUENCE [LARGE SCALE GENOMIC DNA]</scope>
    <source>
        <strain evidence="1 2">DSM 19968</strain>
    </source>
</reference>
<dbReference type="STRING" id="1141662.OOA_02717"/>